<name>A0A1C6Z4U2_HAFAL</name>
<dbReference type="OrthoDB" id="6556306at2"/>
<proteinExistence type="predicted"/>
<dbReference type="EMBL" id="FMIQ01000068">
    <property type="protein sequence ID" value="SCM54242.1"/>
    <property type="molecule type" value="Genomic_DNA"/>
</dbReference>
<protein>
    <submittedName>
        <fullName evidence="1">Uncharacterized protein</fullName>
    </submittedName>
</protein>
<dbReference type="AlphaFoldDB" id="A0A1C6Z4U2"/>
<organism evidence="1 2">
    <name type="scientific">Hafnia alvei</name>
    <dbReference type="NCBI Taxonomy" id="569"/>
    <lineage>
        <taxon>Bacteria</taxon>
        <taxon>Pseudomonadati</taxon>
        <taxon>Pseudomonadota</taxon>
        <taxon>Gammaproteobacteria</taxon>
        <taxon>Enterobacterales</taxon>
        <taxon>Hafniaceae</taxon>
        <taxon>Hafnia</taxon>
    </lineage>
</organism>
<accession>A0A1C6Z4U2</accession>
<evidence type="ECO:0000313" key="2">
    <source>
        <dbReference type="Proteomes" id="UP000094844"/>
    </source>
</evidence>
<dbReference type="Proteomes" id="UP000094844">
    <property type="component" value="Unassembled WGS sequence"/>
</dbReference>
<dbReference type="RefSeq" id="WP_081329622.1">
    <property type="nucleotide sequence ID" value="NZ_FMIQ01000068.1"/>
</dbReference>
<reference evidence="1 2" key="1">
    <citation type="submission" date="2016-09" db="EMBL/GenBank/DDBJ databases">
        <authorList>
            <person name="Capua I."/>
            <person name="De Benedictis P."/>
            <person name="Joannis T."/>
            <person name="Lombin L.H."/>
            <person name="Cattoli G."/>
        </authorList>
    </citation>
    <scope>NUCLEOTIDE SEQUENCE [LARGE SCALE GENOMIC DNA]</scope>
    <source>
        <strain evidence="1 2">GB001</strain>
    </source>
</reference>
<evidence type="ECO:0000313" key="1">
    <source>
        <dbReference type="EMBL" id="SCM54242.1"/>
    </source>
</evidence>
<gene>
    <name evidence="1" type="ORF">BN1044_03742</name>
</gene>
<sequence length="59" mass="6523">MSILTTNKRTPQFHCKPVPGGRKPIAFPYAAKLQGEWTDINHSFVEWAVGEQQAGRGVA</sequence>